<comment type="subunit">
    <text evidence="6">The complex is composed of six subunits: RnfA, RnfB, RnfC, RnfD, RnfE and RnfG.</text>
</comment>
<evidence type="ECO:0000256" key="6">
    <source>
        <dbReference type="HAMAP-Rule" id="MF_00479"/>
    </source>
</evidence>
<dbReference type="OrthoDB" id="9784165at2"/>
<name>A0A1J4QHH7_9GAMM</name>
<feature type="modified residue" description="FMN phosphoryl threonine" evidence="6">
    <location>
        <position position="176"/>
    </location>
</feature>
<evidence type="ECO:0000259" key="7">
    <source>
        <dbReference type="SMART" id="SM00900"/>
    </source>
</evidence>
<reference evidence="8 9" key="1">
    <citation type="submission" date="2016-07" db="EMBL/GenBank/DDBJ databases">
        <title>Draft Genome Sequence of Oceanisphaera psychrotolerans, isolated from coastal sediment samples.</title>
        <authorList>
            <person name="Zhuo S."/>
            <person name="Ruan Z."/>
        </authorList>
    </citation>
    <scope>NUCLEOTIDE SEQUENCE [LARGE SCALE GENOMIC DNA]</scope>
    <source>
        <strain evidence="8 9">LAM-WHM-ZC</strain>
    </source>
</reference>
<dbReference type="Proteomes" id="UP000243073">
    <property type="component" value="Unassembled WGS sequence"/>
</dbReference>
<dbReference type="SMART" id="SM00900">
    <property type="entry name" value="FMN_bind"/>
    <property type="match status" value="1"/>
</dbReference>
<keyword evidence="6" id="KW-0997">Cell inner membrane</keyword>
<dbReference type="PANTHER" id="PTHR36118">
    <property type="entry name" value="ION-TRANSLOCATING OXIDOREDUCTASE COMPLEX SUBUNIT G"/>
    <property type="match status" value="1"/>
</dbReference>
<comment type="cofactor">
    <cofactor evidence="6">
        <name>FMN</name>
        <dbReference type="ChEBI" id="CHEBI:58210"/>
    </cofactor>
</comment>
<keyword evidence="3 6" id="KW-0285">Flavoprotein</keyword>
<evidence type="ECO:0000256" key="2">
    <source>
        <dbReference type="ARBA" id="ARBA00022553"/>
    </source>
</evidence>
<evidence type="ECO:0000313" key="8">
    <source>
        <dbReference type="EMBL" id="OIN13983.1"/>
    </source>
</evidence>
<evidence type="ECO:0000313" key="9">
    <source>
        <dbReference type="Proteomes" id="UP000243073"/>
    </source>
</evidence>
<evidence type="ECO:0000256" key="5">
    <source>
        <dbReference type="ARBA" id="ARBA00022982"/>
    </source>
</evidence>
<sequence length="210" mass="22740">MLDMMRKNGLTLALFALGCTAFVAFTHSLTRDTIIEQEQAQLLRVLDELLPADSHDEPLFDHCVMLTSEPFLGSRDALPVFTAMKDGQPSGYAIEAVAPDGYSGEIKLVVGINIDGTLNGVRVLNHNETPGLGDKIELKKSSWVLDFNGQSLQGEEDPRWAVRSDGGQFDAFTGATITPRAVVKAVRKVLMLVQQQPGLLSQAPSCGESL</sequence>
<dbReference type="GO" id="GO:0005886">
    <property type="term" value="C:plasma membrane"/>
    <property type="evidence" value="ECO:0007669"/>
    <property type="project" value="UniProtKB-SubCell"/>
</dbReference>
<proteinExistence type="inferred from homology"/>
<comment type="caution">
    <text evidence="8">The sequence shown here is derived from an EMBL/GenBank/DDBJ whole genome shotgun (WGS) entry which is preliminary data.</text>
</comment>
<dbReference type="RefSeq" id="WP_071471348.1">
    <property type="nucleotide sequence ID" value="NZ_MDKE01000003.1"/>
</dbReference>
<comment type="function">
    <text evidence="6">Part of a membrane-bound complex that couples electron transfer with translocation of ions across the membrane.</text>
</comment>
<keyword evidence="5 6" id="KW-0249">Electron transport</keyword>
<keyword evidence="2 6" id="KW-0597">Phosphoprotein</keyword>
<gene>
    <name evidence="6" type="primary">rnfG</name>
    <name evidence="8" type="ORF">BFR47_08710</name>
</gene>
<keyword evidence="9" id="KW-1185">Reference proteome</keyword>
<dbReference type="GO" id="GO:0010181">
    <property type="term" value="F:FMN binding"/>
    <property type="evidence" value="ECO:0007669"/>
    <property type="project" value="InterPro"/>
</dbReference>
<dbReference type="NCBIfam" id="TIGR01947">
    <property type="entry name" value="rnfG"/>
    <property type="match status" value="1"/>
</dbReference>
<organism evidence="8 9">
    <name type="scientific">Oceanisphaera psychrotolerans</name>
    <dbReference type="NCBI Taxonomy" id="1414654"/>
    <lineage>
        <taxon>Bacteria</taxon>
        <taxon>Pseudomonadati</taxon>
        <taxon>Pseudomonadota</taxon>
        <taxon>Gammaproteobacteria</taxon>
        <taxon>Aeromonadales</taxon>
        <taxon>Aeromonadaceae</taxon>
        <taxon>Oceanisphaera</taxon>
    </lineage>
</organism>
<accession>A0A1J4QHH7</accession>
<dbReference type="GO" id="GO:0022900">
    <property type="term" value="P:electron transport chain"/>
    <property type="evidence" value="ECO:0007669"/>
    <property type="project" value="UniProtKB-UniRule"/>
</dbReference>
<dbReference type="HAMAP" id="MF_00479">
    <property type="entry name" value="RsxG_RnfG"/>
    <property type="match status" value="1"/>
</dbReference>
<keyword evidence="6" id="KW-1003">Cell membrane</keyword>
<dbReference type="PANTHER" id="PTHR36118:SF1">
    <property type="entry name" value="ION-TRANSLOCATING OXIDOREDUCTASE COMPLEX SUBUNIT G"/>
    <property type="match status" value="1"/>
</dbReference>
<feature type="domain" description="FMN-binding" evidence="7">
    <location>
        <begin position="101"/>
        <end position="193"/>
    </location>
</feature>
<evidence type="ECO:0000256" key="4">
    <source>
        <dbReference type="ARBA" id="ARBA00022643"/>
    </source>
</evidence>
<protein>
    <recommendedName>
        <fullName evidence="6">Ion-translocating oxidoreductase complex subunit G</fullName>
        <ecNumber evidence="6">7.-.-.-</ecNumber>
    </recommendedName>
    <alternativeName>
        <fullName evidence="6">Rnf electron transport complex subunit G</fullName>
    </alternativeName>
</protein>
<dbReference type="InterPro" id="IPR010209">
    <property type="entry name" value="Ion_transpt_RnfG/RsxG"/>
</dbReference>
<dbReference type="PIRSF" id="PIRSF006091">
    <property type="entry name" value="E_trnsport_RnfG"/>
    <property type="match status" value="1"/>
</dbReference>
<dbReference type="EMBL" id="MDKE01000003">
    <property type="protein sequence ID" value="OIN13983.1"/>
    <property type="molecule type" value="Genomic_DNA"/>
</dbReference>
<dbReference type="PROSITE" id="PS51257">
    <property type="entry name" value="PROKAR_LIPOPROTEIN"/>
    <property type="match status" value="1"/>
</dbReference>
<comment type="subcellular location">
    <subcellularLocation>
        <location evidence="6">Cell inner membrane</location>
        <topology evidence="6">Single-pass membrane protein</topology>
    </subcellularLocation>
</comment>
<dbReference type="InterPro" id="IPR007329">
    <property type="entry name" value="FMN-bd"/>
</dbReference>
<dbReference type="NCBIfam" id="NF002519">
    <property type="entry name" value="PRK01908.1"/>
    <property type="match status" value="1"/>
</dbReference>
<keyword evidence="1 6" id="KW-0813">Transport</keyword>
<dbReference type="Pfam" id="PF04205">
    <property type="entry name" value="FMN_bind"/>
    <property type="match status" value="1"/>
</dbReference>
<dbReference type="STRING" id="1414654.BFR47_08710"/>
<keyword evidence="6" id="KW-0812">Transmembrane</keyword>
<dbReference type="AlphaFoldDB" id="A0A1J4QHH7"/>
<keyword evidence="6" id="KW-0472">Membrane</keyword>
<keyword evidence="4 6" id="KW-0288">FMN</keyword>
<evidence type="ECO:0000256" key="1">
    <source>
        <dbReference type="ARBA" id="ARBA00022448"/>
    </source>
</evidence>
<keyword evidence="6" id="KW-1133">Transmembrane helix</keyword>
<evidence type="ECO:0000256" key="3">
    <source>
        <dbReference type="ARBA" id="ARBA00022630"/>
    </source>
</evidence>
<keyword evidence="6" id="KW-1278">Translocase</keyword>
<dbReference type="EC" id="7.-.-.-" evidence="6"/>
<comment type="similarity">
    <text evidence="6">Belongs to the RnfG family.</text>
</comment>
<dbReference type="GO" id="GO:0009055">
    <property type="term" value="F:electron transfer activity"/>
    <property type="evidence" value="ECO:0007669"/>
    <property type="project" value="InterPro"/>
</dbReference>